<accession>A0ABP0QMM8</accession>
<comment type="caution">
    <text evidence="1">The sequence shown here is derived from an EMBL/GenBank/DDBJ whole genome shotgun (WGS) entry which is preliminary data.</text>
</comment>
<name>A0ABP0QMM8_9DINO</name>
<proteinExistence type="predicted"/>
<keyword evidence="2" id="KW-1185">Reference proteome</keyword>
<evidence type="ECO:0000313" key="1">
    <source>
        <dbReference type="EMBL" id="CAK9089194.1"/>
    </source>
</evidence>
<reference evidence="1 2" key="1">
    <citation type="submission" date="2024-02" db="EMBL/GenBank/DDBJ databases">
        <authorList>
            <person name="Chen Y."/>
            <person name="Shah S."/>
            <person name="Dougan E. K."/>
            <person name="Thang M."/>
            <person name="Chan C."/>
        </authorList>
    </citation>
    <scope>NUCLEOTIDE SEQUENCE [LARGE SCALE GENOMIC DNA]</scope>
</reference>
<gene>
    <name evidence="1" type="ORF">CCMP2556_LOCUS42955</name>
</gene>
<evidence type="ECO:0000313" key="2">
    <source>
        <dbReference type="Proteomes" id="UP001642484"/>
    </source>
</evidence>
<organism evidence="1 2">
    <name type="scientific">Durusdinium trenchii</name>
    <dbReference type="NCBI Taxonomy" id="1381693"/>
    <lineage>
        <taxon>Eukaryota</taxon>
        <taxon>Sar</taxon>
        <taxon>Alveolata</taxon>
        <taxon>Dinophyceae</taxon>
        <taxon>Suessiales</taxon>
        <taxon>Symbiodiniaceae</taxon>
        <taxon>Durusdinium</taxon>
    </lineage>
</organism>
<dbReference type="Proteomes" id="UP001642484">
    <property type="component" value="Unassembled WGS sequence"/>
</dbReference>
<sequence length="116" mass="12589">MMALSYEGLAGWRSLSSISAEAHHRELEFVRCDCSIICMVARASLTFGTLMAGLQMSMVCYASFVSSRNVLQALRTSLCLCQPFLGGFLVAFSSFASSKQPSLSQNAATPRDEVFS</sequence>
<dbReference type="EMBL" id="CAXAMN010024695">
    <property type="protein sequence ID" value="CAK9089194.1"/>
    <property type="molecule type" value="Genomic_DNA"/>
</dbReference>
<protein>
    <submittedName>
        <fullName evidence="1">Uncharacterized protein</fullName>
    </submittedName>
</protein>